<dbReference type="Pfam" id="PF10719">
    <property type="entry name" value="ComFB"/>
    <property type="match status" value="1"/>
</dbReference>
<dbReference type="AlphaFoldDB" id="A0A1G8KIV1"/>
<name>A0A1G8KIV1_9CLOT</name>
<dbReference type="InterPro" id="IPR019657">
    <property type="entry name" value="ComFB"/>
</dbReference>
<sequence length="96" mass="10958">MLKNHMEVLVESHLKGLLEHHEHIAACGCCQLDVQAIALNNLKPYYTRTGKGLLFTKMKELDHQFQSDITQALVRAIQLVEKNPKHEENVPCIPED</sequence>
<protein>
    <submittedName>
        <fullName evidence="1">Competence protein ComFB</fullName>
    </submittedName>
</protein>
<accession>A0A1G8KIV1</accession>
<evidence type="ECO:0000313" key="1">
    <source>
        <dbReference type="EMBL" id="SDI43296.1"/>
    </source>
</evidence>
<dbReference type="EMBL" id="FNDZ01000002">
    <property type="protein sequence ID" value="SDI43296.1"/>
    <property type="molecule type" value="Genomic_DNA"/>
</dbReference>
<dbReference type="Proteomes" id="UP000183255">
    <property type="component" value="Unassembled WGS sequence"/>
</dbReference>
<reference evidence="1 2" key="1">
    <citation type="submission" date="2016-10" db="EMBL/GenBank/DDBJ databases">
        <authorList>
            <person name="de Groot N.N."/>
        </authorList>
    </citation>
    <scope>NUCLEOTIDE SEQUENCE [LARGE SCALE GENOMIC DNA]</scope>
    <source>
        <strain evidence="1 2">CGMCC 1.5058</strain>
    </source>
</reference>
<evidence type="ECO:0000313" key="2">
    <source>
        <dbReference type="Proteomes" id="UP000183255"/>
    </source>
</evidence>
<gene>
    <name evidence="1" type="ORF">SAMN05421804_102331</name>
</gene>
<organism evidence="1 2">
    <name type="scientific">Proteiniclasticum ruminis</name>
    <dbReference type="NCBI Taxonomy" id="398199"/>
    <lineage>
        <taxon>Bacteria</taxon>
        <taxon>Bacillati</taxon>
        <taxon>Bacillota</taxon>
        <taxon>Clostridia</taxon>
        <taxon>Eubacteriales</taxon>
        <taxon>Clostridiaceae</taxon>
        <taxon>Proteiniclasticum</taxon>
    </lineage>
</organism>
<proteinExistence type="predicted"/>
<dbReference type="RefSeq" id="WP_031577875.1">
    <property type="nucleotide sequence ID" value="NZ_DAMANS010000020.1"/>
</dbReference>